<dbReference type="Pfam" id="PF19905">
    <property type="entry name" value="DUF6378"/>
    <property type="match status" value="1"/>
</dbReference>
<proteinExistence type="predicted"/>
<feature type="domain" description="DUF6378" evidence="1">
    <location>
        <begin position="5"/>
        <end position="86"/>
    </location>
</feature>
<sequence>MTRKEILTEAEKCVCSDRNRQYGEPEDNFLEIAKLWSAYLDIDIGAEDVAIMMCLFKVARLKGSCYQGKDSWIDLIGYAACGGEIAFRKGKL</sequence>
<dbReference type="EMBL" id="BK014714">
    <property type="protein sequence ID" value="DAD69053.1"/>
    <property type="molecule type" value="Genomic_DNA"/>
</dbReference>
<dbReference type="InterPro" id="IPR045958">
    <property type="entry name" value="DUF6378"/>
</dbReference>
<protein>
    <recommendedName>
        <fullName evidence="1">DUF6378 domain-containing protein</fullName>
    </recommendedName>
</protein>
<accession>A0A8S5LG57</accession>
<organism evidence="2">
    <name type="scientific">Siphoviridae sp. ctFiA6</name>
    <dbReference type="NCBI Taxonomy" id="2823573"/>
    <lineage>
        <taxon>Viruses</taxon>
        <taxon>Duplodnaviria</taxon>
        <taxon>Heunggongvirae</taxon>
        <taxon>Uroviricota</taxon>
        <taxon>Caudoviricetes</taxon>
    </lineage>
</organism>
<evidence type="ECO:0000259" key="1">
    <source>
        <dbReference type="Pfam" id="PF19905"/>
    </source>
</evidence>
<name>A0A8S5LG57_9CAUD</name>
<evidence type="ECO:0000313" key="2">
    <source>
        <dbReference type="EMBL" id="DAD69053.1"/>
    </source>
</evidence>
<reference evidence="2" key="1">
    <citation type="journal article" date="2021" name="Proc. Natl. Acad. Sci. U.S.A.">
        <title>A Catalog of Tens of Thousands of Viruses from Human Metagenomes Reveals Hidden Associations with Chronic Diseases.</title>
        <authorList>
            <person name="Tisza M.J."/>
            <person name="Buck C.B."/>
        </authorList>
    </citation>
    <scope>NUCLEOTIDE SEQUENCE</scope>
    <source>
        <strain evidence="2">CtFiA6</strain>
    </source>
</reference>